<dbReference type="PANTHER" id="PTHR35340">
    <property type="entry name" value="PQQ ENZYME REPEAT PROTEIN-RELATED"/>
    <property type="match status" value="1"/>
</dbReference>
<protein>
    <submittedName>
        <fullName evidence="2">Uu.00g071140.m01.CDS01</fullName>
    </submittedName>
</protein>
<keyword evidence="1" id="KW-0732">Signal</keyword>
<dbReference type="PANTHER" id="PTHR35340:SF5">
    <property type="entry name" value="ASST-DOMAIN-CONTAINING PROTEIN"/>
    <property type="match status" value="1"/>
</dbReference>
<dbReference type="InterPro" id="IPR011047">
    <property type="entry name" value="Quinoprotein_ADH-like_sf"/>
</dbReference>
<evidence type="ECO:0000256" key="1">
    <source>
        <dbReference type="SAM" id="SignalP"/>
    </source>
</evidence>
<evidence type="ECO:0000313" key="2">
    <source>
        <dbReference type="EMBL" id="CAJ2511489.1"/>
    </source>
</evidence>
<keyword evidence="3" id="KW-1185">Reference proteome</keyword>
<dbReference type="Proteomes" id="UP001295740">
    <property type="component" value="Unassembled WGS sequence"/>
</dbReference>
<dbReference type="InterPro" id="IPR053143">
    <property type="entry name" value="Arylsulfate_ST"/>
</dbReference>
<gene>
    <name evidence="2" type="ORF">KHLLAP_LOCUS11957</name>
</gene>
<proteinExistence type="predicted"/>
<dbReference type="InterPro" id="IPR039535">
    <property type="entry name" value="ASST-like"/>
</dbReference>
<sequence>MQHLSSCFCLVAVLVQRVLADAALVFDADDYNSGYYGANPNQTYYSSDIVSPLLQVNEWDKGRTDSDTIRVYQLLIPTPFSNAPYIFLALASPLGTESGPVILRADDLSLVYAEPKWPNAHNAHVGTLHGTDYLVFFEGVQRNGQWAGQCLIYDSSYELVHNITAKGINASVDIHECQMTTSGSVLITVYQPIIYDLTPVGGPPNGELVDNIAQEIDVETGELLWTWRASDHYDLADSYVKYKASPGGWDFFHMNSIDRSAEGNFLINSRHTHTVTYVDGSTGDIIWTLGGKKNDFRDISDGNALSFGWQHHARFHDDDLTQVTFFDNHNVSTTPDCTVNCSRGLHLQLDFEDMTVQVVNEYFHPHSLVTGFMGSYQSTPNGNTLVGWGPNPTFTEYTPDGECVLDVQFDAWAPPSGGRGNYRAFKMDWKGFPSWEPSIASTAAGSALNGSTGSNVFVSWNGATEVKSWQLLRGGTPESVVSLSMLVSRAGFETKLAVKAGSRYVRALALDAEGQVLGVTSIVDLRTNKAVPDPESVV</sequence>
<reference evidence="2" key="1">
    <citation type="submission" date="2023-10" db="EMBL/GenBank/DDBJ databases">
        <authorList>
            <person name="Hackl T."/>
        </authorList>
    </citation>
    <scope>NUCLEOTIDE SEQUENCE</scope>
</reference>
<evidence type="ECO:0000313" key="3">
    <source>
        <dbReference type="Proteomes" id="UP001295740"/>
    </source>
</evidence>
<organism evidence="2 3">
    <name type="scientific">Anthostomella pinea</name>
    <dbReference type="NCBI Taxonomy" id="933095"/>
    <lineage>
        <taxon>Eukaryota</taxon>
        <taxon>Fungi</taxon>
        <taxon>Dikarya</taxon>
        <taxon>Ascomycota</taxon>
        <taxon>Pezizomycotina</taxon>
        <taxon>Sordariomycetes</taxon>
        <taxon>Xylariomycetidae</taxon>
        <taxon>Xylariales</taxon>
        <taxon>Xylariaceae</taxon>
        <taxon>Anthostomella</taxon>
    </lineage>
</organism>
<dbReference type="SUPFAM" id="SSF50998">
    <property type="entry name" value="Quinoprotein alcohol dehydrogenase-like"/>
    <property type="match status" value="1"/>
</dbReference>
<comment type="caution">
    <text evidence="2">The sequence shown here is derived from an EMBL/GenBank/DDBJ whole genome shotgun (WGS) entry which is preliminary data.</text>
</comment>
<dbReference type="EMBL" id="CAUWAG010000018">
    <property type="protein sequence ID" value="CAJ2511489.1"/>
    <property type="molecule type" value="Genomic_DNA"/>
</dbReference>
<name>A0AAI8VVL9_9PEZI</name>
<feature type="signal peptide" evidence="1">
    <location>
        <begin position="1"/>
        <end position="20"/>
    </location>
</feature>
<dbReference type="AlphaFoldDB" id="A0AAI8VVL9"/>
<dbReference type="Pfam" id="PF14269">
    <property type="entry name" value="Arylsulfotran_2"/>
    <property type="match status" value="1"/>
</dbReference>
<accession>A0AAI8VVL9</accession>
<feature type="chain" id="PRO_5042535711" evidence="1">
    <location>
        <begin position="21"/>
        <end position="538"/>
    </location>
</feature>